<dbReference type="Gene3D" id="1.20.5.170">
    <property type="match status" value="1"/>
</dbReference>
<evidence type="ECO:0000259" key="2">
    <source>
        <dbReference type="PROSITE" id="PS50090"/>
    </source>
</evidence>
<feature type="coiled-coil region" evidence="1">
    <location>
        <begin position="104"/>
        <end position="145"/>
    </location>
</feature>
<gene>
    <name evidence="3" type="ORF">ACFQ4B_05285</name>
</gene>
<accession>A0ABW3UIC2</accession>
<dbReference type="InterPro" id="IPR014243">
    <property type="entry name" value="RsfA-like"/>
</dbReference>
<dbReference type="Proteomes" id="UP001597180">
    <property type="component" value="Unassembled WGS sequence"/>
</dbReference>
<evidence type="ECO:0000313" key="3">
    <source>
        <dbReference type="EMBL" id="MFD1219521.1"/>
    </source>
</evidence>
<dbReference type="RefSeq" id="WP_345595102.1">
    <property type="nucleotide sequence ID" value="NZ_BAABJG010000055.1"/>
</dbReference>
<evidence type="ECO:0000256" key="1">
    <source>
        <dbReference type="SAM" id="Coils"/>
    </source>
</evidence>
<organism evidence="3 4">
    <name type="scientific">Paenibacillus vulneris</name>
    <dbReference type="NCBI Taxonomy" id="1133364"/>
    <lineage>
        <taxon>Bacteria</taxon>
        <taxon>Bacillati</taxon>
        <taxon>Bacillota</taxon>
        <taxon>Bacilli</taxon>
        <taxon>Bacillales</taxon>
        <taxon>Paenibacillaceae</taxon>
        <taxon>Paenibacillus</taxon>
    </lineage>
</organism>
<dbReference type="EMBL" id="JBHTLU010000012">
    <property type="protein sequence ID" value="MFD1219521.1"/>
    <property type="molecule type" value="Genomic_DNA"/>
</dbReference>
<keyword evidence="4" id="KW-1185">Reference proteome</keyword>
<dbReference type="PROSITE" id="PS50090">
    <property type="entry name" value="MYB_LIKE"/>
    <property type="match status" value="1"/>
</dbReference>
<name>A0ABW3UIC2_9BACL</name>
<sequence>MSNTLERKDGWKPSEDKLLANVIIEHVRQGSTQLKAFEEAAEHLNRTAAACGFRWNSEIRKQYEHELKNAKLYRSSRKIHNKKQVHVVGVKNNETHEFPAVKPLDSLMDQLLRFKMTVENMEKQIRELTNEVREKNSIIESLTNQIEKGKTPQEKMTEDYKNLIQIINRARELGLMDRIS</sequence>
<reference evidence="4" key="1">
    <citation type="journal article" date="2019" name="Int. J. Syst. Evol. Microbiol.">
        <title>The Global Catalogue of Microorganisms (GCM) 10K type strain sequencing project: providing services to taxonomists for standard genome sequencing and annotation.</title>
        <authorList>
            <consortium name="The Broad Institute Genomics Platform"/>
            <consortium name="The Broad Institute Genome Sequencing Center for Infectious Disease"/>
            <person name="Wu L."/>
            <person name="Ma J."/>
        </authorList>
    </citation>
    <scope>NUCLEOTIDE SEQUENCE [LARGE SCALE GENOMIC DNA]</scope>
    <source>
        <strain evidence="4">CCUG 53270</strain>
    </source>
</reference>
<dbReference type="InterPro" id="IPR001005">
    <property type="entry name" value="SANT/Myb"/>
</dbReference>
<dbReference type="PANTHER" id="PTHR41302">
    <property type="entry name" value="PRESPORE-SPECIFIC TRANSCRIPTIONAL REGULATOR RSFA-RELATED"/>
    <property type="match status" value="1"/>
</dbReference>
<dbReference type="PANTHER" id="PTHR41302:SF2">
    <property type="entry name" value="PRESPORE SPECIFIC TRANSCRIPTIONAL ACTIVATOR RSFA"/>
    <property type="match status" value="1"/>
</dbReference>
<protein>
    <recommendedName>
        <fullName evidence="2">Myb-like domain-containing protein</fullName>
    </recommendedName>
</protein>
<keyword evidence="1" id="KW-0175">Coiled coil</keyword>
<comment type="caution">
    <text evidence="3">The sequence shown here is derived from an EMBL/GenBank/DDBJ whole genome shotgun (WGS) entry which is preliminary data.</text>
</comment>
<evidence type="ECO:0000313" key="4">
    <source>
        <dbReference type="Proteomes" id="UP001597180"/>
    </source>
</evidence>
<proteinExistence type="predicted"/>
<dbReference type="Pfam" id="PF13921">
    <property type="entry name" value="Myb_DNA-bind_6"/>
    <property type="match status" value="1"/>
</dbReference>
<feature type="domain" description="Myb-like" evidence="2">
    <location>
        <begin position="3"/>
        <end position="59"/>
    </location>
</feature>